<dbReference type="HOGENOM" id="CLU_018278_0_0_9"/>
<dbReference type="Gene3D" id="3.10.310.30">
    <property type="match status" value="1"/>
</dbReference>
<dbReference type="Pfam" id="PF02272">
    <property type="entry name" value="DHHA1"/>
    <property type="match status" value="1"/>
</dbReference>
<comment type="function">
    <text evidence="6">Has phosphodiesterase (PDE) activity against cyclic-di-AMP (c-di-AMP).</text>
</comment>
<dbReference type="Pfam" id="PF21370">
    <property type="entry name" value="PAS_GdpP"/>
    <property type="match status" value="1"/>
</dbReference>
<keyword evidence="4 8" id="KW-1133">Transmembrane helix</keyword>
<reference evidence="10 11" key="1">
    <citation type="submission" date="2015-01" db="EMBL/GenBank/DDBJ databases">
        <title>Comparative genomics of the lactic acid bacteria isolated from the honey bee gut.</title>
        <authorList>
            <person name="Ellegaard K.M."/>
            <person name="Tamarit D."/>
            <person name="Javelind E."/>
            <person name="Olofsson T."/>
            <person name="Andersson S.G."/>
            <person name="Vasquez A."/>
        </authorList>
    </citation>
    <scope>NUCLEOTIDE SEQUENCE [LARGE SCALE GENOMIC DNA]</scope>
    <source>
        <strain evidence="10 11">Bin4</strain>
    </source>
</reference>
<sequence>MDKKKNTFTTNSLLSIDLPLKIGLGVILGLALLLILLQLFSNALFAGLSFVVLAAFTGLAYYSFRSLIQQTNKYLYDLSFRADRGQQEALINIPIGILLYRDDEARTIEWINPKLQNYFGKEDLIGISLTKINSQLTKLTQAPPKQTDQQVITIKGAHFQAFIQTNLRVIYLLDITTYLQMQQQYEDGRIAIGQIFLDNYDELTQTMADRDRSNLNNYLTNKLNDWANLHQMFIKRVNDDRFLAVAYVKNLQQIEAEGFKILDTVRQDTSQQNFPLTLSIGFAYGQANLAQIASESQKNLDLALGRGGDQVVVRKGEAPAHFYGGNTNPMEKRTRVRARMISQALRELFHHVDQLYVMGHQNADMDSLGACLGIHRIAQMNDKPCSIVIDPTHVHTDIQRLLNLIAADENLKDDVLTPQQALEKAGEHDMLVLVDVSKPSLSMSPKLCKRLADRIVIIDHHRRGEEFPANPILAYIEPYASSASELVTEMLEYQPQSKQSLSKLEATALLAGISVDTHSFTMRAGTRTFDAASYLRSMGADGTEIQNLLKENIDSYLQRNQLIAAVEMLTPHIAICAGAEQQIYDPVVAAQAADTLLSLSHIEASFVITKSQEDLVRISARSLGNFNVQLIMEEMGGGGHLSNAATQISGATIAQVHQKLIAIIQKKVEDKK</sequence>
<dbReference type="Proteomes" id="UP000033558">
    <property type="component" value="Unassembled WGS sequence"/>
</dbReference>
<comment type="cofactor">
    <cofactor evidence="7">
        <name>Mn(2+)</name>
        <dbReference type="ChEBI" id="CHEBI:29035"/>
    </cofactor>
    <text evidence="7">For phosphodiesterase activity, probably binds 2 Mn(2+) per subunit.</text>
</comment>
<evidence type="ECO:0000256" key="5">
    <source>
        <dbReference type="ARBA" id="ARBA00023136"/>
    </source>
</evidence>
<comment type="catalytic activity">
    <reaction evidence="6">
        <text>3',3'-c-di-AMP + H2O = 5'-O-phosphonoadenylyl-(3'-&gt;5')-adenosine + H(+)</text>
        <dbReference type="Rhea" id="RHEA:54420"/>
        <dbReference type="ChEBI" id="CHEBI:15377"/>
        <dbReference type="ChEBI" id="CHEBI:15378"/>
        <dbReference type="ChEBI" id="CHEBI:71500"/>
        <dbReference type="ChEBI" id="CHEBI:138171"/>
    </reaction>
</comment>
<dbReference type="EC" id="3.1.4.-" evidence="6"/>
<dbReference type="Pfam" id="PF24898">
    <property type="entry name" value="GGDEF_GdpP"/>
    <property type="match status" value="1"/>
</dbReference>
<evidence type="ECO:0000256" key="3">
    <source>
        <dbReference type="ARBA" id="ARBA00022692"/>
    </source>
</evidence>
<dbReference type="InterPro" id="IPR001667">
    <property type="entry name" value="DDH_dom"/>
</dbReference>
<feature type="binding site" evidence="7">
    <location>
        <position position="366"/>
    </location>
    <ligand>
        <name>Mn(2+)</name>
        <dbReference type="ChEBI" id="CHEBI:29035"/>
        <label>2</label>
    </ligand>
</feature>
<dbReference type="SUPFAM" id="SSF64182">
    <property type="entry name" value="DHH phosphoesterases"/>
    <property type="match status" value="1"/>
</dbReference>
<dbReference type="Gene3D" id="3.90.1640.10">
    <property type="entry name" value="inorganic pyrophosphatase (n-terminal core)"/>
    <property type="match status" value="1"/>
</dbReference>
<dbReference type="GO" id="GO:0005886">
    <property type="term" value="C:plasma membrane"/>
    <property type="evidence" value="ECO:0007669"/>
    <property type="project" value="UniProtKB-SubCell"/>
</dbReference>
<feature type="binding site" evidence="7">
    <location>
        <position position="516"/>
    </location>
    <ligand>
        <name>Mn(2+)</name>
        <dbReference type="ChEBI" id="CHEBI:29035"/>
        <label>2</label>
    </ligand>
</feature>
<dbReference type="PIRSF" id="PIRSF026583">
    <property type="entry name" value="YybT"/>
    <property type="match status" value="1"/>
</dbReference>
<keyword evidence="11" id="KW-1185">Reference proteome</keyword>
<proteinExistence type="inferred from homology"/>
<comment type="similarity">
    <text evidence="6">Belongs to the GdpP/PdeA phosphodiesterase family.</text>
</comment>
<feature type="binding site" evidence="7">
    <location>
        <position position="460"/>
    </location>
    <ligand>
        <name>Mn(2+)</name>
        <dbReference type="ChEBI" id="CHEBI:29035"/>
        <label>2</label>
    </ligand>
</feature>
<accession>A0A0F4M0F8</accession>
<keyword evidence="2 6" id="KW-1003">Cell membrane</keyword>
<evidence type="ECO:0000259" key="9">
    <source>
        <dbReference type="PROSITE" id="PS50887"/>
    </source>
</evidence>
<keyword evidence="5 6" id="KW-0472">Membrane</keyword>
<dbReference type="InterPro" id="IPR051319">
    <property type="entry name" value="Oligoribo/pAp-PDE_c-di-AMP_PDE"/>
</dbReference>
<dbReference type="SMART" id="SM00267">
    <property type="entry name" value="GGDEF"/>
    <property type="match status" value="1"/>
</dbReference>
<feature type="binding site" evidence="7">
    <location>
        <position position="435"/>
    </location>
    <ligand>
        <name>Mn(2+)</name>
        <dbReference type="ChEBI" id="CHEBI:29035"/>
        <label>1</label>
    </ligand>
</feature>
<organism evidence="10 11">
    <name type="scientific">Bombilactobacillus mellifer</name>
    <dbReference type="NCBI Taxonomy" id="1218492"/>
    <lineage>
        <taxon>Bacteria</taxon>
        <taxon>Bacillati</taxon>
        <taxon>Bacillota</taxon>
        <taxon>Bacilli</taxon>
        <taxon>Lactobacillales</taxon>
        <taxon>Lactobacillaceae</taxon>
        <taxon>Bombilactobacillus</taxon>
    </lineage>
</organism>
<feature type="transmembrane region" description="Helical" evidence="8">
    <location>
        <begin position="44"/>
        <end position="64"/>
    </location>
</feature>
<dbReference type="InterPro" id="IPR000160">
    <property type="entry name" value="GGDEF_dom"/>
</dbReference>
<evidence type="ECO:0000256" key="4">
    <source>
        <dbReference type="ARBA" id="ARBA00022989"/>
    </source>
</evidence>
<dbReference type="FunFam" id="3.90.1640.10:FF:000002">
    <property type="entry name" value="Cyclic-di-AMP phosphodiesterase"/>
    <property type="match status" value="1"/>
</dbReference>
<keyword evidence="7" id="KW-0464">Manganese</keyword>
<comment type="caution">
    <text evidence="10">The sequence shown here is derived from an EMBL/GenBank/DDBJ whole genome shotgun (WGS) entry which is preliminary data.</text>
</comment>
<dbReference type="GO" id="GO:0016787">
    <property type="term" value="F:hydrolase activity"/>
    <property type="evidence" value="ECO:0007669"/>
    <property type="project" value="UniProtKB-UniRule"/>
</dbReference>
<evidence type="ECO:0000256" key="6">
    <source>
        <dbReference type="PIRNR" id="PIRNR026583"/>
    </source>
</evidence>
<dbReference type="PROSITE" id="PS50887">
    <property type="entry name" value="GGDEF"/>
    <property type="match status" value="1"/>
</dbReference>
<dbReference type="InterPro" id="IPR003156">
    <property type="entry name" value="DHHA1_dom"/>
</dbReference>
<dbReference type="GO" id="GO:0106409">
    <property type="term" value="F:cyclic-di-AMP phosphodiesterase activity"/>
    <property type="evidence" value="ECO:0007669"/>
    <property type="project" value="RHEA"/>
</dbReference>
<gene>
    <name evidence="10" type="ORF">JG30_00100</name>
</gene>
<feature type="domain" description="GGDEF" evidence="9">
    <location>
        <begin position="188"/>
        <end position="316"/>
    </location>
</feature>
<keyword evidence="7" id="KW-0479">Metal-binding</keyword>
<dbReference type="GO" id="GO:0046872">
    <property type="term" value="F:metal ion binding"/>
    <property type="evidence" value="ECO:0007669"/>
    <property type="project" value="UniProtKB-KW"/>
</dbReference>
<dbReference type="InterPro" id="IPR038763">
    <property type="entry name" value="DHH_sf"/>
</dbReference>
<dbReference type="Pfam" id="PF01368">
    <property type="entry name" value="DHH"/>
    <property type="match status" value="1"/>
</dbReference>
<evidence type="ECO:0000256" key="1">
    <source>
        <dbReference type="ARBA" id="ARBA00004651"/>
    </source>
</evidence>
<dbReference type="STRING" id="1218492.JG30_00100"/>
<protein>
    <recommendedName>
        <fullName evidence="6">Cyclic-di-AMP phosphodiesterase</fullName>
        <ecNumber evidence="6">3.1.4.-</ecNumber>
    </recommendedName>
</protein>
<name>A0A0F4M0F8_9LACO</name>
<evidence type="ECO:0000256" key="2">
    <source>
        <dbReference type="ARBA" id="ARBA00022475"/>
    </source>
</evidence>
<dbReference type="InterPro" id="IPR014528">
    <property type="entry name" value="GdpP/PdeA"/>
</dbReference>
<dbReference type="GO" id="GO:0003676">
    <property type="term" value="F:nucleic acid binding"/>
    <property type="evidence" value="ECO:0007669"/>
    <property type="project" value="UniProtKB-UniRule"/>
</dbReference>
<dbReference type="PANTHER" id="PTHR47618:SF2">
    <property type="entry name" value="CYCLIC-DI-AMP PHOSPHODIESTERASE GDPP"/>
    <property type="match status" value="1"/>
</dbReference>
<dbReference type="RefSeq" id="WP_046315093.1">
    <property type="nucleotide sequence ID" value="NZ_JBHSZT010000003.1"/>
</dbReference>
<keyword evidence="3 8" id="KW-0812">Transmembrane</keyword>
<dbReference type="Gene3D" id="3.30.450.20">
    <property type="entry name" value="PAS domain"/>
    <property type="match status" value="1"/>
</dbReference>
<feature type="binding site" evidence="7">
    <location>
        <position position="360"/>
    </location>
    <ligand>
        <name>Mn(2+)</name>
        <dbReference type="ChEBI" id="CHEBI:29035"/>
        <label>1</label>
    </ligand>
</feature>
<evidence type="ECO:0000313" key="11">
    <source>
        <dbReference type="Proteomes" id="UP000033558"/>
    </source>
</evidence>
<comment type="subcellular location">
    <subcellularLocation>
        <location evidence="1">Cell membrane</location>
        <topology evidence="1">Multi-pass membrane protein</topology>
    </subcellularLocation>
</comment>
<evidence type="ECO:0000256" key="7">
    <source>
        <dbReference type="PIRSR" id="PIRSR026583-50"/>
    </source>
</evidence>
<dbReference type="PATRIC" id="fig|1218492.5.peg.121"/>
<dbReference type="EMBL" id="JXJQ01000001">
    <property type="protein sequence ID" value="KJY63331.1"/>
    <property type="molecule type" value="Genomic_DNA"/>
</dbReference>
<dbReference type="InterPro" id="IPR049553">
    <property type="entry name" value="GdpP-like_PAS"/>
</dbReference>
<feature type="transmembrane region" description="Helical" evidence="8">
    <location>
        <begin position="20"/>
        <end position="37"/>
    </location>
</feature>
<evidence type="ECO:0000313" key="10">
    <source>
        <dbReference type="EMBL" id="KJY63331.1"/>
    </source>
</evidence>
<evidence type="ECO:0000256" key="8">
    <source>
        <dbReference type="SAM" id="Phobius"/>
    </source>
</evidence>
<dbReference type="PANTHER" id="PTHR47618">
    <property type="entry name" value="BIFUNCTIONAL OLIGORIBONUCLEASE AND PAP PHOSPHATASE NRNA"/>
    <property type="match status" value="1"/>
</dbReference>
<dbReference type="OrthoDB" id="9759476at2"/>
<feature type="binding site" evidence="7">
    <location>
        <position position="435"/>
    </location>
    <ligand>
        <name>Mn(2+)</name>
        <dbReference type="ChEBI" id="CHEBI:29035"/>
        <label>2</label>
    </ligand>
</feature>
<keyword evidence="6" id="KW-0378">Hydrolase</keyword>
<feature type="binding site" evidence="7">
    <location>
        <position position="364"/>
    </location>
    <ligand>
        <name>Mn(2+)</name>
        <dbReference type="ChEBI" id="CHEBI:29035"/>
        <label>1</label>
    </ligand>
</feature>
<dbReference type="AlphaFoldDB" id="A0A0F4M0F8"/>